<dbReference type="InterPro" id="IPR005097">
    <property type="entry name" value="Sacchrp_dh_NADP-bd"/>
</dbReference>
<dbReference type="EMBL" id="CAKKNE010000002">
    <property type="protein sequence ID" value="CAH0370035.1"/>
    <property type="molecule type" value="Genomic_DNA"/>
</dbReference>
<dbReference type="PANTHER" id="PTHR43796:SF2">
    <property type="entry name" value="CARBOXYNORSPERMIDINE SYNTHASE"/>
    <property type="match status" value="1"/>
</dbReference>
<reference evidence="3" key="1">
    <citation type="submission" date="2021-11" db="EMBL/GenBank/DDBJ databases">
        <authorList>
            <consortium name="Genoscope - CEA"/>
            <person name="William W."/>
        </authorList>
    </citation>
    <scope>NUCLEOTIDE SEQUENCE</scope>
</reference>
<dbReference type="Pfam" id="PF03435">
    <property type="entry name" value="Sacchrp_dh_NADP"/>
    <property type="match status" value="1"/>
</dbReference>
<keyword evidence="1" id="KW-0732">Signal</keyword>
<evidence type="ECO:0000256" key="1">
    <source>
        <dbReference type="SAM" id="SignalP"/>
    </source>
</evidence>
<evidence type="ECO:0000313" key="3">
    <source>
        <dbReference type="EMBL" id="CAH0370035.1"/>
    </source>
</evidence>
<dbReference type="OrthoDB" id="10268090at2759"/>
<dbReference type="Proteomes" id="UP000789595">
    <property type="component" value="Unassembled WGS sequence"/>
</dbReference>
<gene>
    <name evidence="3" type="ORF">PECAL_2P31850</name>
</gene>
<evidence type="ECO:0000313" key="4">
    <source>
        <dbReference type="Proteomes" id="UP000789595"/>
    </source>
</evidence>
<dbReference type="Gene3D" id="3.40.50.720">
    <property type="entry name" value="NAD(P)-binding Rossmann-like Domain"/>
    <property type="match status" value="1"/>
</dbReference>
<name>A0A8J2WIJ3_9STRA</name>
<dbReference type="Gene3D" id="3.30.360.10">
    <property type="entry name" value="Dihydrodipicolinate Reductase, domain 2"/>
    <property type="match status" value="1"/>
</dbReference>
<sequence length="387" mass="40639">MHPCRTVALITLAFVKCHALTPKRVLVVGGSGRVGASTVRWINRLGKAEQLPVELAIGGRRRASFDAAAKRLGAKGVDDIKFVRLDLDDAASLERAVAGRSLVVHTAGPFQQRTDPTLLKACIDAGVPYCDVCDELELSRAAKKLTSDVPAVISCGIWPGASALLAARAAERLGKPLDDLEFSFFTSGTGGAGPTIVSATFLLLCTPAAVYADGAVIEREPWTGKRTTDFGPGVGARDVYLLDNPDVPTCAEALGARSASSSFGTAPAFWNDLFGAMKLLPRSLLADRGAMQNLADFSMPIIRTVDALVGGINAMRVDAKAADGEAVTLRVAHGDLEDCVGQATAAFGMELLRGGIAPGCWYPAELPVAARDRILAVVEEGAIVWEV</sequence>
<proteinExistence type="predicted"/>
<keyword evidence="4" id="KW-1185">Reference proteome</keyword>
<protein>
    <recommendedName>
        <fullName evidence="2">Saccharopine dehydrogenase NADP binding domain-containing protein</fullName>
    </recommendedName>
</protein>
<organism evidence="3 4">
    <name type="scientific">Pelagomonas calceolata</name>
    <dbReference type="NCBI Taxonomy" id="35677"/>
    <lineage>
        <taxon>Eukaryota</taxon>
        <taxon>Sar</taxon>
        <taxon>Stramenopiles</taxon>
        <taxon>Ochrophyta</taxon>
        <taxon>Pelagophyceae</taxon>
        <taxon>Pelagomonadales</taxon>
        <taxon>Pelagomonadaceae</taxon>
        <taxon>Pelagomonas</taxon>
    </lineage>
</organism>
<dbReference type="SUPFAM" id="SSF51735">
    <property type="entry name" value="NAD(P)-binding Rossmann-fold domains"/>
    <property type="match status" value="1"/>
</dbReference>
<feature type="signal peptide" evidence="1">
    <location>
        <begin position="1"/>
        <end position="19"/>
    </location>
</feature>
<feature type="chain" id="PRO_5035185459" description="Saccharopine dehydrogenase NADP binding domain-containing protein" evidence="1">
    <location>
        <begin position="20"/>
        <end position="387"/>
    </location>
</feature>
<evidence type="ECO:0000259" key="2">
    <source>
        <dbReference type="Pfam" id="PF03435"/>
    </source>
</evidence>
<accession>A0A8J2WIJ3</accession>
<dbReference type="InterPro" id="IPR036291">
    <property type="entry name" value="NAD(P)-bd_dom_sf"/>
</dbReference>
<dbReference type="PANTHER" id="PTHR43796">
    <property type="entry name" value="CARBOXYNORSPERMIDINE SYNTHASE"/>
    <property type="match status" value="1"/>
</dbReference>
<comment type="caution">
    <text evidence="3">The sequence shown here is derived from an EMBL/GenBank/DDBJ whole genome shotgun (WGS) entry which is preliminary data.</text>
</comment>
<dbReference type="AlphaFoldDB" id="A0A8J2WIJ3"/>
<feature type="domain" description="Saccharopine dehydrogenase NADP binding" evidence="2">
    <location>
        <begin position="25"/>
        <end position="134"/>
    </location>
</feature>